<feature type="region of interest" description="Disordered" evidence="1">
    <location>
        <begin position="74"/>
        <end position="124"/>
    </location>
</feature>
<proteinExistence type="predicted"/>
<accession>M3YJJ0</accession>
<feature type="compositionally biased region" description="Pro residues" evidence="1">
    <location>
        <begin position="88"/>
        <end position="99"/>
    </location>
</feature>
<sequence>SGSVARRGRSRWCGRFRSGPHPPPVHARKESSSRWEEPTPTPGRARFRHVILSPWAASLGGAKPVREAPGSVAAVGAGETKQRQRLPPARPPSLLPFSPPTRHEHTPLRTPGLFPTPKSRWGRVPQRRKAEAKSENSRGFLPARLPPSLFPRVPCTRSRYRRRRTEVWSTCFWILKWSELQAGRSGGALGEARPGSSHDE</sequence>
<reference evidence="2" key="1">
    <citation type="submission" date="2024-06" db="UniProtKB">
        <authorList>
            <consortium name="Ensembl"/>
        </authorList>
    </citation>
    <scope>IDENTIFICATION</scope>
</reference>
<evidence type="ECO:0000313" key="2">
    <source>
        <dbReference type="Ensembl" id="ENSMPUP00000011497.1"/>
    </source>
</evidence>
<dbReference type="Ensembl" id="ENSMPUT00000011686.1">
    <property type="protein sequence ID" value="ENSMPUP00000011497.1"/>
    <property type="gene ID" value="ENSMPUG00000011588.1"/>
</dbReference>
<organism evidence="2">
    <name type="scientific">Mustela putorius furo</name>
    <name type="common">European domestic ferret</name>
    <name type="synonym">Mustela furo</name>
    <dbReference type="NCBI Taxonomy" id="9669"/>
    <lineage>
        <taxon>Eukaryota</taxon>
        <taxon>Metazoa</taxon>
        <taxon>Chordata</taxon>
        <taxon>Craniata</taxon>
        <taxon>Vertebrata</taxon>
        <taxon>Euteleostomi</taxon>
        <taxon>Mammalia</taxon>
        <taxon>Eutheria</taxon>
        <taxon>Laurasiatheria</taxon>
        <taxon>Carnivora</taxon>
        <taxon>Caniformia</taxon>
        <taxon>Musteloidea</taxon>
        <taxon>Mustelidae</taxon>
        <taxon>Mustelinae</taxon>
        <taxon>Mustela</taxon>
    </lineage>
</organism>
<protein>
    <submittedName>
        <fullName evidence="2">Uncharacterized protein</fullName>
    </submittedName>
</protein>
<dbReference type="EMBL" id="AEYP01032932">
    <property type="status" value="NOT_ANNOTATED_CDS"/>
    <property type="molecule type" value="Genomic_DNA"/>
</dbReference>
<dbReference type="InParanoid" id="M3YJJ0"/>
<evidence type="ECO:0000256" key="1">
    <source>
        <dbReference type="SAM" id="MobiDB-lite"/>
    </source>
</evidence>
<feature type="region of interest" description="Disordered" evidence="1">
    <location>
        <begin position="1"/>
        <end position="44"/>
    </location>
</feature>
<name>M3YJJ0_MUSPF</name>
<feature type="compositionally biased region" description="Basic residues" evidence="1">
    <location>
        <begin position="1"/>
        <end position="14"/>
    </location>
</feature>
<dbReference type="AlphaFoldDB" id="M3YJJ0"/>
<dbReference type="HOGENOM" id="CLU_1369060_0_0_1"/>
<feature type="compositionally biased region" description="Basic and acidic residues" evidence="1">
    <location>
        <begin position="27"/>
        <end position="37"/>
    </location>
</feature>